<proteinExistence type="predicted"/>
<accession>A0A383BNR9</accession>
<protein>
    <submittedName>
        <fullName evidence="1">Uncharacterized protein</fullName>
    </submittedName>
</protein>
<reference evidence="1" key="1">
    <citation type="submission" date="2018-05" db="EMBL/GenBank/DDBJ databases">
        <authorList>
            <person name="Lanie J.A."/>
            <person name="Ng W.-L."/>
            <person name="Kazmierczak K.M."/>
            <person name="Andrzejewski T.M."/>
            <person name="Davidsen T.M."/>
            <person name="Wayne K.J."/>
            <person name="Tettelin H."/>
            <person name="Glass J.I."/>
            <person name="Rusch D."/>
            <person name="Podicherti R."/>
            <person name="Tsui H.-C.T."/>
            <person name="Winkler M.E."/>
        </authorList>
    </citation>
    <scope>NUCLEOTIDE SEQUENCE</scope>
</reference>
<gene>
    <name evidence="1" type="ORF">METZ01_LOCUS474740</name>
</gene>
<sequence>SSQPVLPMAATMELMGVQRHNTIGTDGLVVGESMNITMQPMSQGGDSVRIKLADGEYIWLEYRTRINADVGLPGDGLLVSIQDLRVGNVTLNNVNRMSTNPWLMILEADRNGDLISGSNNGEASDMFVQGDGFGNTGVEVRNRDGVLVPWSVEVMELSPQSITLHLEMAFQPLITVEIPHNPIELLEYELPQMEITTKQSCLLEGELLSSDGRQLSVGPTMIDVGVNALQGIWSTNQTDESQGNL</sequence>
<dbReference type="AlphaFoldDB" id="A0A383BNR9"/>
<evidence type="ECO:0000313" key="1">
    <source>
        <dbReference type="EMBL" id="SVE21886.1"/>
    </source>
</evidence>
<feature type="non-terminal residue" evidence="1">
    <location>
        <position position="245"/>
    </location>
</feature>
<dbReference type="EMBL" id="UINC01202198">
    <property type="protein sequence ID" value="SVE21886.1"/>
    <property type="molecule type" value="Genomic_DNA"/>
</dbReference>
<organism evidence="1">
    <name type="scientific">marine metagenome</name>
    <dbReference type="NCBI Taxonomy" id="408172"/>
    <lineage>
        <taxon>unclassified sequences</taxon>
        <taxon>metagenomes</taxon>
        <taxon>ecological metagenomes</taxon>
    </lineage>
</organism>
<name>A0A383BNR9_9ZZZZ</name>
<feature type="non-terminal residue" evidence="1">
    <location>
        <position position="1"/>
    </location>
</feature>